<dbReference type="InterPro" id="IPR016181">
    <property type="entry name" value="Acyl_CoA_acyltransferase"/>
</dbReference>
<dbReference type="AlphaFoldDB" id="A0A4Y9RX63"/>
<dbReference type="InterPro" id="IPR000182">
    <property type="entry name" value="GNAT_dom"/>
</dbReference>
<dbReference type="Gene3D" id="3.40.630.30">
    <property type="match status" value="1"/>
</dbReference>
<evidence type="ECO:0000313" key="5">
    <source>
        <dbReference type="Proteomes" id="UP000298438"/>
    </source>
</evidence>
<reference evidence="4 5" key="1">
    <citation type="submission" date="2019-03" db="EMBL/GenBank/DDBJ databases">
        <title>Draft Genome Sequence of Massilia arenosa sp. nov., a Novel Massilia Species Isolated from a Sandy-loam Maize Soil.</title>
        <authorList>
            <person name="Raths R."/>
            <person name="Peta V."/>
            <person name="Bucking H."/>
        </authorList>
    </citation>
    <scope>NUCLEOTIDE SEQUENCE [LARGE SCALE GENOMIC DNA]</scope>
    <source>
        <strain evidence="4 5">MC02</strain>
    </source>
</reference>
<organism evidence="4 5">
    <name type="scientific">Zemynaea arenosa</name>
    <dbReference type="NCBI Taxonomy" id="2561931"/>
    <lineage>
        <taxon>Bacteria</taxon>
        <taxon>Pseudomonadati</taxon>
        <taxon>Pseudomonadota</taxon>
        <taxon>Betaproteobacteria</taxon>
        <taxon>Burkholderiales</taxon>
        <taxon>Oxalobacteraceae</taxon>
        <taxon>Telluria group</taxon>
        <taxon>Zemynaea</taxon>
    </lineage>
</organism>
<dbReference type="OrthoDB" id="9796129at2"/>
<gene>
    <name evidence="4" type="ORF">E4L96_19030</name>
</gene>
<dbReference type="EMBL" id="SPVF01000245">
    <property type="protein sequence ID" value="TFW13867.1"/>
    <property type="molecule type" value="Genomic_DNA"/>
</dbReference>
<evidence type="ECO:0000256" key="2">
    <source>
        <dbReference type="ARBA" id="ARBA00023315"/>
    </source>
</evidence>
<keyword evidence="5" id="KW-1185">Reference proteome</keyword>
<keyword evidence="2" id="KW-0012">Acyltransferase</keyword>
<evidence type="ECO:0000313" key="4">
    <source>
        <dbReference type="EMBL" id="TFW13867.1"/>
    </source>
</evidence>
<dbReference type="PROSITE" id="PS51186">
    <property type="entry name" value="GNAT"/>
    <property type="match status" value="1"/>
</dbReference>
<proteinExistence type="predicted"/>
<evidence type="ECO:0000256" key="1">
    <source>
        <dbReference type="ARBA" id="ARBA00022679"/>
    </source>
</evidence>
<feature type="domain" description="N-acetyltransferase" evidence="3">
    <location>
        <begin position="3"/>
        <end position="162"/>
    </location>
</feature>
<evidence type="ECO:0000259" key="3">
    <source>
        <dbReference type="PROSITE" id="PS51186"/>
    </source>
</evidence>
<protein>
    <submittedName>
        <fullName evidence="4">GNAT family N-acetyltransferase</fullName>
    </submittedName>
</protein>
<name>A0A4Y9RX63_9BURK</name>
<dbReference type="Proteomes" id="UP000298438">
    <property type="component" value="Unassembled WGS sequence"/>
</dbReference>
<dbReference type="SUPFAM" id="SSF55729">
    <property type="entry name" value="Acyl-CoA N-acyltransferases (Nat)"/>
    <property type="match status" value="1"/>
</dbReference>
<dbReference type="Pfam" id="PF00583">
    <property type="entry name" value="Acetyltransf_1"/>
    <property type="match status" value="1"/>
</dbReference>
<comment type="caution">
    <text evidence="4">The sequence shown here is derived from an EMBL/GenBank/DDBJ whole genome shotgun (WGS) entry which is preliminary data.</text>
</comment>
<accession>A0A4Y9RX63</accession>
<dbReference type="RefSeq" id="WP_135208794.1">
    <property type="nucleotide sequence ID" value="NZ_SPVF01000245.1"/>
</dbReference>
<keyword evidence="1 4" id="KW-0808">Transferase</keyword>
<sequence length="164" mass="17926">MTITIRASTEDDWEILKTLRLAALADAPTAFGVTHASALAFTEQQWRDRAAGRGPAEYFYAFDGDEPAGMIAGVPEGEGTFGLIAMWVRPASRGSGAAGRLVETIRQRAVERGFARVELSVAPDNLPAARLYQRQGFVFVPRTEPLASHPHITVQYMEWVNPPA</sequence>
<dbReference type="GO" id="GO:0016747">
    <property type="term" value="F:acyltransferase activity, transferring groups other than amino-acyl groups"/>
    <property type="evidence" value="ECO:0007669"/>
    <property type="project" value="InterPro"/>
</dbReference>
<dbReference type="PANTHER" id="PTHR43877">
    <property type="entry name" value="AMINOALKYLPHOSPHONATE N-ACETYLTRANSFERASE-RELATED-RELATED"/>
    <property type="match status" value="1"/>
</dbReference>
<dbReference type="CDD" id="cd04301">
    <property type="entry name" value="NAT_SF"/>
    <property type="match status" value="1"/>
</dbReference>
<dbReference type="InterPro" id="IPR050832">
    <property type="entry name" value="Bact_Acetyltransf"/>
</dbReference>
<dbReference type="PANTHER" id="PTHR43877:SF2">
    <property type="entry name" value="AMINOALKYLPHOSPHONATE N-ACETYLTRANSFERASE-RELATED"/>
    <property type="match status" value="1"/>
</dbReference>